<keyword evidence="3" id="KW-1185">Reference proteome</keyword>
<evidence type="ECO:0000313" key="2">
    <source>
        <dbReference type="EMBL" id="KAG8068322.1"/>
    </source>
</evidence>
<evidence type="ECO:0000256" key="1">
    <source>
        <dbReference type="SAM" id="Phobius"/>
    </source>
</evidence>
<keyword evidence="1" id="KW-0812">Transmembrane</keyword>
<dbReference type="Proteomes" id="UP000729402">
    <property type="component" value="Unassembled WGS sequence"/>
</dbReference>
<keyword evidence="1" id="KW-1133">Transmembrane helix</keyword>
<sequence>MLAPPVRLWYRGLRLAVVAQTAVKRRKETPFDNVIQRDKKLKLVLNMRWKEMEEEEQRLTTKKETTKTKAKTLTIEYYVLFEQMIMEILEDNKYYRAWTEKGITMNDTAANNRYVSRFIAYALCVVDETLKDANWFSSEDDKKERKDNRYVSRFIAYALCVVDEALKDANWFSSEDDKNERKVIVNYFYLYYYLFSPISLMPLSYDFQSSSLV</sequence>
<evidence type="ECO:0000313" key="3">
    <source>
        <dbReference type="Proteomes" id="UP000729402"/>
    </source>
</evidence>
<name>A0A8J5SGQ2_ZIZPA</name>
<dbReference type="EMBL" id="JAAALK010000284">
    <property type="protein sequence ID" value="KAG8068322.1"/>
    <property type="molecule type" value="Genomic_DNA"/>
</dbReference>
<reference evidence="2" key="1">
    <citation type="journal article" date="2021" name="bioRxiv">
        <title>Whole Genome Assembly and Annotation of Northern Wild Rice, Zizania palustris L., Supports a Whole Genome Duplication in the Zizania Genus.</title>
        <authorList>
            <person name="Haas M."/>
            <person name="Kono T."/>
            <person name="Macchietto M."/>
            <person name="Millas R."/>
            <person name="McGilp L."/>
            <person name="Shao M."/>
            <person name="Duquette J."/>
            <person name="Hirsch C.N."/>
            <person name="Kimball J."/>
        </authorList>
    </citation>
    <scope>NUCLEOTIDE SEQUENCE</scope>
    <source>
        <tissue evidence="2">Fresh leaf tissue</tissue>
    </source>
</reference>
<reference evidence="2" key="2">
    <citation type="submission" date="2021-02" db="EMBL/GenBank/DDBJ databases">
        <authorList>
            <person name="Kimball J.A."/>
            <person name="Haas M.W."/>
            <person name="Macchietto M."/>
            <person name="Kono T."/>
            <person name="Duquette J."/>
            <person name="Shao M."/>
        </authorList>
    </citation>
    <scope>NUCLEOTIDE SEQUENCE</scope>
    <source>
        <tissue evidence="2">Fresh leaf tissue</tissue>
    </source>
</reference>
<feature type="transmembrane region" description="Helical" evidence="1">
    <location>
        <begin position="187"/>
        <end position="205"/>
    </location>
</feature>
<protein>
    <submittedName>
        <fullName evidence="2">Uncharacterized protein</fullName>
    </submittedName>
</protein>
<comment type="caution">
    <text evidence="2">The sequence shown here is derived from an EMBL/GenBank/DDBJ whole genome shotgun (WGS) entry which is preliminary data.</text>
</comment>
<gene>
    <name evidence="2" type="ORF">GUJ93_ZPchr0005g15670</name>
</gene>
<accession>A0A8J5SGQ2</accession>
<keyword evidence="1" id="KW-0472">Membrane</keyword>
<organism evidence="2 3">
    <name type="scientific">Zizania palustris</name>
    <name type="common">Northern wild rice</name>
    <dbReference type="NCBI Taxonomy" id="103762"/>
    <lineage>
        <taxon>Eukaryota</taxon>
        <taxon>Viridiplantae</taxon>
        <taxon>Streptophyta</taxon>
        <taxon>Embryophyta</taxon>
        <taxon>Tracheophyta</taxon>
        <taxon>Spermatophyta</taxon>
        <taxon>Magnoliopsida</taxon>
        <taxon>Liliopsida</taxon>
        <taxon>Poales</taxon>
        <taxon>Poaceae</taxon>
        <taxon>BOP clade</taxon>
        <taxon>Oryzoideae</taxon>
        <taxon>Oryzeae</taxon>
        <taxon>Zizaniinae</taxon>
        <taxon>Zizania</taxon>
    </lineage>
</organism>
<dbReference type="OrthoDB" id="1932217at2759"/>
<dbReference type="AlphaFoldDB" id="A0A8J5SGQ2"/>
<proteinExistence type="predicted"/>